<dbReference type="STRING" id="888061.AXF15_07100"/>
<feature type="domain" description="Glycosyltransferase 2-like" evidence="2">
    <location>
        <begin position="7"/>
        <end position="125"/>
    </location>
</feature>
<dbReference type="InterPro" id="IPR018639">
    <property type="entry name" value="DUF2062"/>
</dbReference>
<protein>
    <submittedName>
        <fullName evidence="4">Glycosyl transferase family 2</fullName>
    </submittedName>
</protein>
<proteinExistence type="predicted"/>
<dbReference type="OrthoDB" id="9810303at2"/>
<dbReference type="SUPFAM" id="SSF53448">
    <property type="entry name" value="Nucleotide-diphospho-sugar transferases"/>
    <property type="match status" value="1"/>
</dbReference>
<dbReference type="Pfam" id="PF00535">
    <property type="entry name" value="Glycos_transf_2"/>
    <property type="match status" value="1"/>
</dbReference>
<gene>
    <name evidence="4" type="ORF">AXF15_07100</name>
</gene>
<dbReference type="InterPro" id="IPR050256">
    <property type="entry name" value="Glycosyltransferase_2"/>
</dbReference>
<dbReference type="EMBL" id="CP014230">
    <property type="protein sequence ID" value="AMD92891.1"/>
    <property type="molecule type" value="Genomic_DNA"/>
</dbReference>
<reference evidence="5" key="1">
    <citation type="submission" date="2016-02" db="EMBL/GenBank/DDBJ databases">
        <authorList>
            <person name="Holder M.E."/>
            <person name="Ajami N.J."/>
            <person name="Petrosino J.F."/>
        </authorList>
    </citation>
    <scope>NUCLEOTIDE SEQUENCE [LARGE SCALE GENOMIC DNA]</scope>
    <source>
        <strain evidence="5">DSM 12838</strain>
    </source>
</reference>
<feature type="domain" description="DUF2062" evidence="3">
    <location>
        <begin position="259"/>
        <end position="375"/>
    </location>
</feature>
<dbReference type="Gene3D" id="3.90.550.10">
    <property type="entry name" value="Spore Coat Polysaccharide Biosynthesis Protein SpsA, Chain A"/>
    <property type="match status" value="1"/>
</dbReference>
<name>A0A0X8JQC4_9BACT</name>
<dbReference type="CDD" id="cd04179">
    <property type="entry name" value="DPM_DPG-synthase_like"/>
    <property type="match status" value="1"/>
</dbReference>
<keyword evidence="1" id="KW-1133">Transmembrane helix</keyword>
<dbReference type="PANTHER" id="PTHR48090">
    <property type="entry name" value="UNDECAPRENYL-PHOSPHATE 4-DEOXY-4-FORMAMIDO-L-ARABINOSE TRANSFERASE-RELATED"/>
    <property type="match status" value="1"/>
</dbReference>
<evidence type="ECO:0000259" key="2">
    <source>
        <dbReference type="Pfam" id="PF00535"/>
    </source>
</evidence>
<evidence type="ECO:0000256" key="1">
    <source>
        <dbReference type="SAM" id="Phobius"/>
    </source>
</evidence>
<dbReference type="Pfam" id="PF09835">
    <property type="entry name" value="DUF2062"/>
    <property type="match status" value="1"/>
</dbReference>
<evidence type="ECO:0000259" key="3">
    <source>
        <dbReference type="Pfam" id="PF09835"/>
    </source>
</evidence>
<dbReference type="InterPro" id="IPR001173">
    <property type="entry name" value="Glyco_trans_2-like"/>
</dbReference>
<feature type="transmembrane region" description="Helical" evidence="1">
    <location>
        <begin position="265"/>
        <end position="290"/>
    </location>
</feature>
<dbReference type="InterPro" id="IPR029044">
    <property type="entry name" value="Nucleotide-diphossugar_trans"/>
</dbReference>
<organism evidence="4 5">
    <name type="scientific">Desulfomicrobium orale DSM 12838</name>
    <dbReference type="NCBI Taxonomy" id="888061"/>
    <lineage>
        <taxon>Bacteria</taxon>
        <taxon>Pseudomonadati</taxon>
        <taxon>Thermodesulfobacteriota</taxon>
        <taxon>Desulfovibrionia</taxon>
        <taxon>Desulfovibrionales</taxon>
        <taxon>Desulfomicrobiaceae</taxon>
        <taxon>Desulfomicrobium</taxon>
    </lineage>
</organism>
<dbReference type="GO" id="GO:0016740">
    <property type="term" value="F:transferase activity"/>
    <property type="evidence" value="ECO:0007669"/>
    <property type="project" value="UniProtKB-KW"/>
</dbReference>
<keyword evidence="1" id="KW-0472">Membrane</keyword>
<dbReference type="AlphaFoldDB" id="A0A0X8JQC4"/>
<accession>A0A0X8JQC4</accession>
<keyword evidence="5" id="KW-1185">Reference proteome</keyword>
<keyword evidence="1" id="KW-0812">Transmembrane</keyword>
<evidence type="ECO:0000313" key="5">
    <source>
        <dbReference type="Proteomes" id="UP000063964"/>
    </source>
</evidence>
<feature type="transmembrane region" description="Helical" evidence="1">
    <location>
        <begin position="347"/>
        <end position="373"/>
    </location>
</feature>
<dbReference type="Proteomes" id="UP000063964">
    <property type="component" value="Chromosome"/>
</dbReference>
<dbReference type="KEGG" id="doa:AXF15_07100"/>
<keyword evidence="4" id="KW-0808">Transferase</keyword>
<evidence type="ECO:0000313" key="4">
    <source>
        <dbReference type="EMBL" id="AMD92891.1"/>
    </source>
</evidence>
<dbReference type="RefSeq" id="WP_066605268.1">
    <property type="nucleotide sequence ID" value="NZ_CP014230.1"/>
</dbReference>
<dbReference type="PANTHER" id="PTHR48090:SF7">
    <property type="entry name" value="RFBJ PROTEIN"/>
    <property type="match status" value="1"/>
</dbReference>
<sequence>MTPRVLVAVPVYNHAPTLRAVVLGLLERHPHVLVVDDGSDDLEPEVLAGLPVRMVRHGRNRGKGAAIRTAALEARRQGMSHIVTIDADGQHDPADLPLFLEAVAADPLAVIVGARDFNTENVPGSSRFGRAFSNFWLRVQTGVILSDVQSGYRAYPLIVLENLRCTENRYSFEVEVLVRAAWAGFRLREVNIRVHYPPKGERVSHFRAFMDNAHISLLNTRLTIRAIMPVPHRKFGEDEAGRVSPIHPLKSLRILLRDDATPAGLGLSAALGIFLGTLPLIGIHSIAILLAAGWLRWNKIAALAASQLCMPPLVPALCIEAGHYLRHGVFLTEISLRTLGYEAPQRLWEWILGSMLLAPLLAALTGAAVWVLARIVAAGLKP</sequence>